<evidence type="ECO:0000313" key="6">
    <source>
        <dbReference type="Proteomes" id="UP001258315"/>
    </source>
</evidence>
<evidence type="ECO:0000259" key="4">
    <source>
        <dbReference type="Pfam" id="PF00149"/>
    </source>
</evidence>
<feature type="transmembrane region" description="Helical" evidence="3">
    <location>
        <begin position="73"/>
        <end position="97"/>
    </location>
</feature>
<dbReference type="Pfam" id="PF00149">
    <property type="entry name" value="Metallophos"/>
    <property type="match status" value="1"/>
</dbReference>
<name>A0ABU3GYS7_9SPHI</name>
<feature type="domain" description="Calcineurin-like phosphoesterase" evidence="4">
    <location>
        <begin position="174"/>
        <end position="353"/>
    </location>
</feature>
<keyword evidence="3" id="KW-0812">Transmembrane</keyword>
<sequence>MRHQVLQYFLMLAAASIILDIYVYTGIKVLLAGVKPPVKRVVAAAHFIVNIGVMLALLWGLNSATKPPGMTIIHQWLLSVFITLLVTKVVFSLVLFVSDIYRMIAGLINRFKNNHKPKKALPTRRRFVSEAGLLLASVPLTSFIYAMVKGKYDYKVHRHTLYFEDLPEAFDGFTITQLSDIHSGSFDNAEAMQRGIDLANAQKSDLFVFTGDLVNNVATEIEPYIHRFKQLKAPYGKFSVLGNHDYGDYIKWPSDAAKTANMSALFDHHKEMGFKLMLDESIELNKDGQSITLIGVQNWGSSFIKAGNLDKALDGVQAKAFKVLLSHDPTHWEKIVRYHPSHVHLTLSGHTHGAQFGVETDKFRWSPVKYRYLNWAGLMIENGRNLYVNRGFGFLAFSGRLGIWPEITVLELKKGTATKPSTEVRA</sequence>
<dbReference type="PANTHER" id="PTHR31302:SF31">
    <property type="entry name" value="PHOSPHODIESTERASE YAEI"/>
    <property type="match status" value="1"/>
</dbReference>
<keyword evidence="3" id="KW-0472">Membrane</keyword>
<feature type="transmembrane region" description="Helical" evidence="3">
    <location>
        <begin position="6"/>
        <end position="31"/>
    </location>
</feature>
<dbReference type="InterPro" id="IPR051158">
    <property type="entry name" value="Metallophosphoesterase_sf"/>
</dbReference>
<dbReference type="PANTHER" id="PTHR31302">
    <property type="entry name" value="TRANSMEMBRANE PROTEIN WITH METALLOPHOSPHOESTERASE DOMAIN-RELATED"/>
    <property type="match status" value="1"/>
</dbReference>
<evidence type="ECO:0000256" key="3">
    <source>
        <dbReference type="SAM" id="Phobius"/>
    </source>
</evidence>
<gene>
    <name evidence="5" type="ORF">QE417_003996</name>
</gene>
<proteinExistence type="predicted"/>
<evidence type="ECO:0000256" key="1">
    <source>
        <dbReference type="ARBA" id="ARBA00022723"/>
    </source>
</evidence>
<keyword evidence="3" id="KW-1133">Transmembrane helix</keyword>
<keyword evidence="2" id="KW-0378">Hydrolase</keyword>
<dbReference type="Gene3D" id="3.60.21.10">
    <property type="match status" value="1"/>
</dbReference>
<keyword evidence="1" id="KW-0479">Metal-binding</keyword>
<comment type="caution">
    <text evidence="5">The sequence shown here is derived from an EMBL/GenBank/DDBJ whole genome shotgun (WGS) entry which is preliminary data.</text>
</comment>
<dbReference type="EMBL" id="JAVLVU010000001">
    <property type="protein sequence ID" value="MDT3404924.1"/>
    <property type="molecule type" value="Genomic_DNA"/>
</dbReference>
<accession>A0ABU3GYS7</accession>
<reference evidence="6" key="1">
    <citation type="submission" date="2023-07" db="EMBL/GenBank/DDBJ databases">
        <title>Functional and genomic diversity of the sorghum phyllosphere microbiome.</title>
        <authorList>
            <person name="Shade A."/>
        </authorList>
    </citation>
    <scope>NUCLEOTIDE SEQUENCE [LARGE SCALE GENOMIC DNA]</scope>
    <source>
        <strain evidence="6">SORGH_AS_0422</strain>
    </source>
</reference>
<evidence type="ECO:0000256" key="2">
    <source>
        <dbReference type="ARBA" id="ARBA00022801"/>
    </source>
</evidence>
<feature type="transmembrane region" description="Helical" evidence="3">
    <location>
        <begin position="43"/>
        <end position="61"/>
    </location>
</feature>
<protein>
    <submittedName>
        <fullName evidence="5">MPP superfamily phosphohydrolase</fullName>
    </submittedName>
</protein>
<keyword evidence="6" id="KW-1185">Reference proteome</keyword>
<dbReference type="InterPro" id="IPR029052">
    <property type="entry name" value="Metallo-depent_PP-like"/>
</dbReference>
<dbReference type="Proteomes" id="UP001258315">
    <property type="component" value="Unassembled WGS sequence"/>
</dbReference>
<evidence type="ECO:0000313" key="5">
    <source>
        <dbReference type="EMBL" id="MDT3404924.1"/>
    </source>
</evidence>
<dbReference type="InterPro" id="IPR004843">
    <property type="entry name" value="Calcineurin-like_PHP"/>
</dbReference>
<dbReference type="SUPFAM" id="SSF56300">
    <property type="entry name" value="Metallo-dependent phosphatases"/>
    <property type="match status" value="1"/>
</dbReference>
<organism evidence="5 6">
    <name type="scientific">Mucilaginibacter terrae</name>
    <dbReference type="NCBI Taxonomy" id="1955052"/>
    <lineage>
        <taxon>Bacteria</taxon>
        <taxon>Pseudomonadati</taxon>
        <taxon>Bacteroidota</taxon>
        <taxon>Sphingobacteriia</taxon>
        <taxon>Sphingobacteriales</taxon>
        <taxon>Sphingobacteriaceae</taxon>
        <taxon>Mucilaginibacter</taxon>
    </lineage>
</organism>